<dbReference type="Gene3D" id="3.50.50.60">
    <property type="entry name" value="FAD/NAD(P)-binding domain"/>
    <property type="match status" value="1"/>
</dbReference>
<reference evidence="6 7" key="1">
    <citation type="submission" date="2022-03" db="EMBL/GenBank/DDBJ databases">
        <title>Complete genome of Streptomyces rimosus ssp. rimosus R7 (=ATCC 10970).</title>
        <authorList>
            <person name="Beganovic S."/>
            <person name="Ruckert C."/>
            <person name="Busche T."/>
            <person name="Kalinowski J."/>
            <person name="Wittmann C."/>
        </authorList>
    </citation>
    <scope>NUCLEOTIDE SEQUENCE [LARGE SCALE GENOMIC DNA]</scope>
    <source>
        <strain evidence="6 7">R7</strain>
    </source>
</reference>
<dbReference type="EC" id="1.14.13.20" evidence="6"/>
<dbReference type="RefSeq" id="WP_226048625.1">
    <property type="nucleotide sequence ID" value="NZ_CP043497.1"/>
</dbReference>
<dbReference type="GeneID" id="66859052"/>
<feature type="transmembrane region" description="Helical" evidence="4">
    <location>
        <begin position="16"/>
        <end position="39"/>
    </location>
</feature>
<evidence type="ECO:0000256" key="4">
    <source>
        <dbReference type="SAM" id="Phobius"/>
    </source>
</evidence>
<evidence type="ECO:0000256" key="3">
    <source>
        <dbReference type="ARBA" id="ARBA00022827"/>
    </source>
</evidence>
<accession>A0ABY3YV97</accession>
<sequence length="545" mass="58306">MRIRETTGERPLPRRVPVLVAGGGPVGLVTAMFLARWGVPALVVDKRDPLTGPPRAMSSIRTLELLRSAGLGDAVERTGWYGAEPFQAVFKDSALGTVRQRVAPPEPYVRWLRACSPVDSRLVLNHLQVQRLALDELLRRGGDARSGLGVTALEQGADGVRVRLADSGSGEEYDIAADYVIGADGAHSTVRRLLGITMPDREVVARLHTAFYRAVLPAGADGRRDLICFIRTADLYATVFSMNGRDQWVSHLMDYPDRPDDTDGIAPLPADRALALLRTAICDPDLPIDLVTVNAWEAAVGAASSFRDGRVFLAGDSAHVQSSAGGLGMNTGIQDGHNLAWKLAAVLRGQAGERLLDTYEPERRAAVRASLALSRGMHLGYRTLGGADPNELYARAARDYVRAMMRYAYPSGAIVPPDGDSGPAPGTLSDHVHPGHRLPHRTLEHPGHPEHANDGRTSTHDLVAADWALMAGPQGEPWLPAATEAAAAFGITLTAHRVPAGTLPGLAPEGAVLVRPDHFVAWRADALPADPDTAVKRTLAALLGR</sequence>
<dbReference type="PRINTS" id="PR00420">
    <property type="entry name" value="RNGMNOXGNASE"/>
</dbReference>
<keyword evidence="4" id="KW-0472">Membrane</keyword>
<dbReference type="Pfam" id="PF01494">
    <property type="entry name" value="FAD_binding_3"/>
    <property type="match status" value="1"/>
</dbReference>
<evidence type="ECO:0000256" key="1">
    <source>
        <dbReference type="ARBA" id="ARBA00001974"/>
    </source>
</evidence>
<comment type="cofactor">
    <cofactor evidence="1">
        <name>FAD</name>
        <dbReference type="ChEBI" id="CHEBI:57692"/>
    </cofactor>
</comment>
<dbReference type="Pfam" id="PF21274">
    <property type="entry name" value="Rng_hyd_C"/>
    <property type="match status" value="1"/>
</dbReference>
<keyword evidence="4" id="KW-0812">Transmembrane</keyword>
<protein>
    <submittedName>
        <fullName evidence="6">2,4-dichlorophenol 6-monooxygenase</fullName>
        <ecNumber evidence="6">1.14.13.20</ecNumber>
    </submittedName>
</protein>
<dbReference type="InterPro" id="IPR036188">
    <property type="entry name" value="FAD/NAD-bd_sf"/>
</dbReference>
<dbReference type="SUPFAM" id="SSF51905">
    <property type="entry name" value="FAD/NAD(P)-binding domain"/>
    <property type="match status" value="1"/>
</dbReference>
<keyword evidence="7" id="KW-1185">Reference proteome</keyword>
<organism evidence="6 7">
    <name type="scientific">Streptomyces rimosus subsp. rimosus</name>
    <dbReference type="NCBI Taxonomy" id="132474"/>
    <lineage>
        <taxon>Bacteria</taxon>
        <taxon>Bacillati</taxon>
        <taxon>Actinomycetota</taxon>
        <taxon>Actinomycetes</taxon>
        <taxon>Kitasatosporales</taxon>
        <taxon>Streptomycetaceae</taxon>
        <taxon>Streptomyces</taxon>
    </lineage>
</organism>
<name>A0ABY3YV97_STRRM</name>
<proteinExistence type="predicted"/>
<keyword evidence="3" id="KW-0274">FAD</keyword>
<dbReference type="InterPro" id="IPR050641">
    <property type="entry name" value="RIFMO-like"/>
</dbReference>
<dbReference type="PANTHER" id="PTHR43004">
    <property type="entry name" value="TRK SYSTEM POTASSIUM UPTAKE PROTEIN"/>
    <property type="match status" value="1"/>
</dbReference>
<feature type="domain" description="FAD-binding" evidence="5">
    <location>
        <begin position="16"/>
        <end position="370"/>
    </location>
</feature>
<keyword evidence="2" id="KW-0285">Flavoprotein</keyword>
<dbReference type="PANTHER" id="PTHR43004:SF19">
    <property type="entry name" value="BINDING MONOOXYGENASE, PUTATIVE (JCVI)-RELATED"/>
    <property type="match status" value="1"/>
</dbReference>
<keyword evidence="4" id="KW-1133">Transmembrane helix</keyword>
<dbReference type="EMBL" id="CP094298">
    <property type="protein sequence ID" value="UNZ01863.1"/>
    <property type="molecule type" value="Genomic_DNA"/>
</dbReference>
<evidence type="ECO:0000313" key="7">
    <source>
        <dbReference type="Proteomes" id="UP000829494"/>
    </source>
</evidence>
<keyword evidence="6" id="KW-0560">Oxidoreductase</keyword>
<gene>
    <name evidence="6" type="primary">tfdB</name>
    <name evidence="6" type="ORF">SRIMR7_06905</name>
</gene>
<evidence type="ECO:0000256" key="2">
    <source>
        <dbReference type="ARBA" id="ARBA00022630"/>
    </source>
</evidence>
<dbReference type="GO" id="GO:0018666">
    <property type="term" value="F:2,4-dichlorophenol 6-monooxygenase activity"/>
    <property type="evidence" value="ECO:0007669"/>
    <property type="project" value="UniProtKB-EC"/>
</dbReference>
<dbReference type="InterPro" id="IPR002938">
    <property type="entry name" value="FAD-bd"/>
</dbReference>
<dbReference type="Gene3D" id="3.30.9.10">
    <property type="entry name" value="D-Amino Acid Oxidase, subunit A, domain 2"/>
    <property type="match status" value="1"/>
</dbReference>
<dbReference type="Proteomes" id="UP000829494">
    <property type="component" value="Chromosome"/>
</dbReference>
<evidence type="ECO:0000313" key="6">
    <source>
        <dbReference type="EMBL" id="UNZ01863.1"/>
    </source>
</evidence>
<dbReference type="Gene3D" id="3.40.30.120">
    <property type="match status" value="1"/>
</dbReference>
<evidence type="ECO:0000259" key="5">
    <source>
        <dbReference type="Pfam" id="PF01494"/>
    </source>
</evidence>